<evidence type="ECO:0000313" key="3">
    <source>
        <dbReference type="WBParaSite" id="PSU_v2.g11696.t1"/>
    </source>
</evidence>
<feature type="signal peptide" evidence="1">
    <location>
        <begin position="1"/>
        <end position="25"/>
    </location>
</feature>
<dbReference type="Proteomes" id="UP000887577">
    <property type="component" value="Unplaced"/>
</dbReference>
<proteinExistence type="predicted"/>
<keyword evidence="2" id="KW-1185">Reference proteome</keyword>
<sequence length="116" mass="12371">MYKFGVVGLTAILLFLFNSATPSSATTSNPSECGEWSEWSCKCCGGCPTQRCTRICQATSECPTCSGEAKKEDSAPCSSPSETCKFPLPVCCEGQEAYANSEVQPIAKWCRTATTS</sequence>
<organism evidence="2 3">
    <name type="scientific">Panagrolaimus superbus</name>
    <dbReference type="NCBI Taxonomy" id="310955"/>
    <lineage>
        <taxon>Eukaryota</taxon>
        <taxon>Metazoa</taxon>
        <taxon>Ecdysozoa</taxon>
        <taxon>Nematoda</taxon>
        <taxon>Chromadorea</taxon>
        <taxon>Rhabditida</taxon>
        <taxon>Tylenchina</taxon>
        <taxon>Panagrolaimomorpha</taxon>
        <taxon>Panagrolaimoidea</taxon>
        <taxon>Panagrolaimidae</taxon>
        <taxon>Panagrolaimus</taxon>
    </lineage>
</organism>
<dbReference type="WBParaSite" id="PSU_v2.g11696.t1">
    <property type="protein sequence ID" value="PSU_v2.g11696.t1"/>
    <property type="gene ID" value="PSU_v2.g11696"/>
</dbReference>
<accession>A0A914XYT7</accession>
<evidence type="ECO:0000256" key="1">
    <source>
        <dbReference type="SAM" id="SignalP"/>
    </source>
</evidence>
<name>A0A914XYT7_9BILA</name>
<evidence type="ECO:0000313" key="2">
    <source>
        <dbReference type="Proteomes" id="UP000887577"/>
    </source>
</evidence>
<keyword evidence="1" id="KW-0732">Signal</keyword>
<feature type="chain" id="PRO_5037977852" evidence="1">
    <location>
        <begin position="26"/>
        <end position="116"/>
    </location>
</feature>
<protein>
    <submittedName>
        <fullName evidence="3">Uncharacterized protein</fullName>
    </submittedName>
</protein>
<dbReference type="AlphaFoldDB" id="A0A914XYT7"/>
<reference evidence="3" key="1">
    <citation type="submission" date="2022-11" db="UniProtKB">
        <authorList>
            <consortium name="WormBaseParasite"/>
        </authorList>
    </citation>
    <scope>IDENTIFICATION</scope>
</reference>